<proteinExistence type="predicted"/>
<comment type="caution">
    <text evidence="1">The sequence shown here is derived from an EMBL/GenBank/DDBJ whole genome shotgun (WGS) entry which is preliminary data.</text>
</comment>
<name>A0ACB8SVW4_9AGAM</name>
<organism evidence="1 2">
    <name type="scientific">Artomyces pyxidatus</name>
    <dbReference type="NCBI Taxonomy" id="48021"/>
    <lineage>
        <taxon>Eukaryota</taxon>
        <taxon>Fungi</taxon>
        <taxon>Dikarya</taxon>
        <taxon>Basidiomycota</taxon>
        <taxon>Agaricomycotina</taxon>
        <taxon>Agaricomycetes</taxon>
        <taxon>Russulales</taxon>
        <taxon>Auriscalpiaceae</taxon>
        <taxon>Artomyces</taxon>
    </lineage>
</organism>
<dbReference type="Proteomes" id="UP000814140">
    <property type="component" value="Unassembled WGS sequence"/>
</dbReference>
<accession>A0ACB8SVW4</accession>
<sequence length="159" mass="17632">MSLRPWSMLFLLPFTSAKSLTKSTLNPVFLWLPSGSSMVGSGITTFQCMSGDTGLGLGHCHSLGHIHGLGHSHGHGRLVPWSFVAPGHDLPFECTTLLPMAREEWCPLSVTALKQWYKFQSVMYGTSDAAGLPSVTHRLLLFVVRSFLLLTRKFHVMEY</sequence>
<reference evidence="1" key="2">
    <citation type="journal article" date="2022" name="New Phytol.">
        <title>Evolutionary transition to the ectomycorrhizal habit in the genomes of a hyperdiverse lineage of mushroom-forming fungi.</title>
        <authorList>
            <person name="Looney B."/>
            <person name="Miyauchi S."/>
            <person name="Morin E."/>
            <person name="Drula E."/>
            <person name="Courty P.E."/>
            <person name="Kohler A."/>
            <person name="Kuo A."/>
            <person name="LaButti K."/>
            <person name="Pangilinan J."/>
            <person name="Lipzen A."/>
            <person name="Riley R."/>
            <person name="Andreopoulos W."/>
            <person name="He G."/>
            <person name="Johnson J."/>
            <person name="Nolan M."/>
            <person name="Tritt A."/>
            <person name="Barry K.W."/>
            <person name="Grigoriev I.V."/>
            <person name="Nagy L.G."/>
            <person name="Hibbett D."/>
            <person name="Henrissat B."/>
            <person name="Matheny P.B."/>
            <person name="Labbe J."/>
            <person name="Martin F.M."/>
        </authorList>
    </citation>
    <scope>NUCLEOTIDE SEQUENCE</scope>
    <source>
        <strain evidence="1">HHB10654</strain>
    </source>
</reference>
<evidence type="ECO:0000313" key="2">
    <source>
        <dbReference type="Proteomes" id="UP000814140"/>
    </source>
</evidence>
<keyword evidence="2" id="KW-1185">Reference proteome</keyword>
<evidence type="ECO:0000313" key="1">
    <source>
        <dbReference type="EMBL" id="KAI0060619.1"/>
    </source>
</evidence>
<dbReference type="EMBL" id="MU277218">
    <property type="protein sequence ID" value="KAI0060619.1"/>
    <property type="molecule type" value="Genomic_DNA"/>
</dbReference>
<protein>
    <submittedName>
        <fullName evidence="1">Uncharacterized protein</fullName>
    </submittedName>
</protein>
<reference evidence="1" key="1">
    <citation type="submission" date="2021-03" db="EMBL/GenBank/DDBJ databases">
        <authorList>
            <consortium name="DOE Joint Genome Institute"/>
            <person name="Ahrendt S."/>
            <person name="Looney B.P."/>
            <person name="Miyauchi S."/>
            <person name="Morin E."/>
            <person name="Drula E."/>
            <person name="Courty P.E."/>
            <person name="Chicoki N."/>
            <person name="Fauchery L."/>
            <person name="Kohler A."/>
            <person name="Kuo A."/>
            <person name="Labutti K."/>
            <person name="Pangilinan J."/>
            <person name="Lipzen A."/>
            <person name="Riley R."/>
            <person name="Andreopoulos W."/>
            <person name="He G."/>
            <person name="Johnson J."/>
            <person name="Barry K.W."/>
            <person name="Grigoriev I.V."/>
            <person name="Nagy L."/>
            <person name="Hibbett D."/>
            <person name="Henrissat B."/>
            <person name="Matheny P.B."/>
            <person name="Labbe J."/>
            <person name="Martin F."/>
        </authorList>
    </citation>
    <scope>NUCLEOTIDE SEQUENCE</scope>
    <source>
        <strain evidence="1">HHB10654</strain>
    </source>
</reference>
<gene>
    <name evidence="1" type="ORF">BV25DRAFT_948512</name>
</gene>